<proteinExistence type="predicted"/>
<organism evidence="1 2">
    <name type="scientific">Nitrosomonas mobilis</name>
    <dbReference type="NCBI Taxonomy" id="51642"/>
    <lineage>
        <taxon>Bacteria</taxon>
        <taxon>Pseudomonadati</taxon>
        <taxon>Pseudomonadota</taxon>
        <taxon>Betaproteobacteria</taxon>
        <taxon>Nitrosomonadales</taxon>
        <taxon>Nitrosomonadaceae</taxon>
        <taxon>Nitrosomonas</taxon>
    </lineage>
</organism>
<protein>
    <submittedName>
        <fullName evidence="1">Uncharacterized protein</fullName>
    </submittedName>
</protein>
<keyword evidence="2" id="KW-1185">Reference proteome</keyword>
<accession>A0A1G5SF98</accession>
<dbReference type="AlphaFoldDB" id="A0A1G5SF98"/>
<evidence type="ECO:0000313" key="1">
    <source>
        <dbReference type="EMBL" id="SCZ85875.1"/>
    </source>
</evidence>
<sequence>MNASPAAFKREPLHLGMPVPVNN</sequence>
<name>A0A1G5SF98_9PROT</name>
<dbReference type="EMBL" id="FMWO01000050">
    <property type="protein sequence ID" value="SCZ85875.1"/>
    <property type="molecule type" value="Genomic_DNA"/>
</dbReference>
<dbReference type="STRING" id="51642.NSMM_420003"/>
<evidence type="ECO:0000313" key="2">
    <source>
        <dbReference type="Proteomes" id="UP000198729"/>
    </source>
</evidence>
<dbReference type="Proteomes" id="UP000198729">
    <property type="component" value="Unassembled WGS sequence"/>
</dbReference>
<gene>
    <name evidence="1" type="ORF">NSMM_420003</name>
</gene>
<reference evidence="1 2" key="1">
    <citation type="submission" date="2016-10" db="EMBL/GenBank/DDBJ databases">
        <authorList>
            <person name="de Groot N.N."/>
        </authorList>
    </citation>
    <scope>NUCLEOTIDE SEQUENCE [LARGE SCALE GENOMIC DNA]</scope>
    <source>
        <strain evidence="1">1</strain>
    </source>
</reference>